<evidence type="ECO:0000313" key="1">
    <source>
        <dbReference type="EMBL" id="GMG30705.1"/>
    </source>
</evidence>
<reference evidence="1" key="1">
    <citation type="submission" date="2023-04" db="EMBL/GenBank/DDBJ databases">
        <title>Aspergillus oryzae NBRC 4228.</title>
        <authorList>
            <person name="Ichikawa N."/>
            <person name="Sato H."/>
            <person name="Tonouchi N."/>
        </authorList>
    </citation>
    <scope>NUCLEOTIDE SEQUENCE</scope>
    <source>
        <strain evidence="1">NBRC 4228</strain>
    </source>
</reference>
<accession>A0AAN4YNJ1</accession>
<name>A0AAN4YNJ1_ASPOZ</name>
<gene>
    <name evidence="1" type="ORF">Aory04_000672800</name>
</gene>
<organism evidence="1 2">
    <name type="scientific">Aspergillus oryzae</name>
    <name type="common">Yellow koji mold</name>
    <dbReference type="NCBI Taxonomy" id="5062"/>
    <lineage>
        <taxon>Eukaryota</taxon>
        <taxon>Fungi</taxon>
        <taxon>Dikarya</taxon>
        <taxon>Ascomycota</taxon>
        <taxon>Pezizomycotina</taxon>
        <taxon>Eurotiomycetes</taxon>
        <taxon>Eurotiomycetidae</taxon>
        <taxon>Eurotiales</taxon>
        <taxon>Aspergillaceae</taxon>
        <taxon>Aspergillus</taxon>
        <taxon>Aspergillus subgen. Circumdati</taxon>
    </lineage>
</organism>
<sequence length="96" mass="10809">MSDLDIAVTCTRGCPFTTNWVNRHTEDSVPRELRFEFRGLSFLSKGQNNGLKGHEEQWELLAWTKHASLRDYAHSVDTKVDGSRNAATTISPALDC</sequence>
<protein>
    <submittedName>
        <fullName evidence="1">Unnamed protein product</fullName>
    </submittedName>
</protein>
<comment type="caution">
    <text evidence="1">The sequence shown here is derived from an EMBL/GenBank/DDBJ whole genome shotgun (WGS) entry which is preliminary data.</text>
</comment>
<dbReference type="Proteomes" id="UP001165205">
    <property type="component" value="Unassembled WGS sequence"/>
</dbReference>
<evidence type="ECO:0000313" key="2">
    <source>
        <dbReference type="Proteomes" id="UP001165205"/>
    </source>
</evidence>
<dbReference type="EMBL" id="BSYA01000074">
    <property type="protein sequence ID" value="GMG30705.1"/>
    <property type="molecule type" value="Genomic_DNA"/>
</dbReference>
<proteinExistence type="predicted"/>
<dbReference type="AlphaFoldDB" id="A0AAN4YNJ1"/>